<protein>
    <recommendedName>
        <fullName evidence="5">Protein kinase domain-containing protein</fullName>
    </recommendedName>
</protein>
<sequence>MKPEGFRNRHEEETGGRVEISEHMTHIVDVDVMGEQVRDLRREHSALSDEAWVKRVLKEHGRDVQMPEGYQWSPELEEEIRSTPIEGVREKRNGEQPPPPIIDQNGPVAPNAIYVRGLKWQIGKKIAQGGFGSVYEVRHGGGKQRKRLVKLMAISGDRPNKAHLTGLLWNEIGAAMAAGDYVGDEVVYDESDGLWIAFVMERHRGSSLKDVVLQRRYEQREPSTPPVAKVVYEPTLPLANIQQRIEHPLDTSEESVRPSYEVLDSEKAMQDIEPSKEGAKWMYKQAMALRSVVSVLRRMHAQGWIHRDIKSDNVIVNLNDGEESLSRPIDFGIAERAGAIRRFIPSMLTGTISYMLPESVAGQNADRRIEDYWGAMLSTAEGLGLVDMEASRNNLSTLQILYKQQNGTYLHAPQLAHPADAEVYFRREGIGGVQQEFMLWVYRFILPHMNIEDRQSMWRERGVTKTLDLPPRPEGLTSLDEEEEPFLETQGDFLDDDRFVDELEGFICRLAQEAQMPIPDRVLEQLQEFPDDQTVEERILVEHAAK</sequence>
<dbReference type="Pfam" id="PF00069">
    <property type="entry name" value="Pkinase"/>
    <property type="match status" value="1"/>
</dbReference>
<evidence type="ECO:0000313" key="6">
    <source>
        <dbReference type="EMBL" id="PJA45101.1"/>
    </source>
</evidence>
<keyword evidence="3" id="KW-0418">Kinase</keyword>
<dbReference type="InterPro" id="IPR000719">
    <property type="entry name" value="Prot_kinase_dom"/>
</dbReference>
<dbReference type="PROSITE" id="PS50011">
    <property type="entry name" value="PROTEIN_KINASE_DOM"/>
    <property type="match status" value="1"/>
</dbReference>
<comment type="caution">
    <text evidence="6">The sequence shown here is derived from an EMBL/GenBank/DDBJ whole genome shotgun (WGS) entry which is preliminary data.</text>
</comment>
<dbReference type="GO" id="GO:0005524">
    <property type="term" value="F:ATP binding"/>
    <property type="evidence" value="ECO:0007669"/>
    <property type="project" value="UniProtKB-KW"/>
</dbReference>
<dbReference type="SUPFAM" id="SSF56112">
    <property type="entry name" value="Protein kinase-like (PK-like)"/>
    <property type="match status" value="1"/>
</dbReference>
<feature type="domain" description="Protein kinase" evidence="5">
    <location>
        <begin position="120"/>
        <end position="487"/>
    </location>
</feature>
<evidence type="ECO:0000259" key="5">
    <source>
        <dbReference type="PROSITE" id="PS50011"/>
    </source>
</evidence>
<dbReference type="EMBL" id="PFWU01000049">
    <property type="protein sequence ID" value="PJA45101.1"/>
    <property type="molecule type" value="Genomic_DNA"/>
</dbReference>
<organism evidence="6 7">
    <name type="scientific">Candidatus Uhrbacteria bacterium CG_4_9_14_3_um_filter_50_9</name>
    <dbReference type="NCBI Taxonomy" id="1975035"/>
    <lineage>
        <taxon>Bacteria</taxon>
        <taxon>Candidatus Uhriibacteriota</taxon>
    </lineage>
</organism>
<dbReference type="PANTHER" id="PTHR43289">
    <property type="entry name" value="MITOGEN-ACTIVATED PROTEIN KINASE KINASE KINASE 20-RELATED"/>
    <property type="match status" value="1"/>
</dbReference>
<proteinExistence type="predicted"/>
<evidence type="ECO:0000256" key="2">
    <source>
        <dbReference type="ARBA" id="ARBA00022741"/>
    </source>
</evidence>
<gene>
    <name evidence="6" type="ORF">CO174_04670</name>
</gene>
<keyword evidence="2" id="KW-0547">Nucleotide-binding</keyword>
<dbReference type="AlphaFoldDB" id="A0A2M7XB33"/>
<dbReference type="GO" id="GO:0004674">
    <property type="term" value="F:protein serine/threonine kinase activity"/>
    <property type="evidence" value="ECO:0007669"/>
    <property type="project" value="TreeGrafter"/>
</dbReference>
<evidence type="ECO:0000256" key="1">
    <source>
        <dbReference type="ARBA" id="ARBA00022679"/>
    </source>
</evidence>
<evidence type="ECO:0000313" key="7">
    <source>
        <dbReference type="Proteomes" id="UP000229385"/>
    </source>
</evidence>
<keyword evidence="1" id="KW-0808">Transferase</keyword>
<dbReference type="SMART" id="SM00220">
    <property type="entry name" value="S_TKc"/>
    <property type="match status" value="1"/>
</dbReference>
<reference evidence="7" key="1">
    <citation type="submission" date="2017-09" db="EMBL/GenBank/DDBJ databases">
        <title>Depth-based differentiation of microbial function through sediment-hosted aquifers and enrichment of novel symbionts in the deep terrestrial subsurface.</title>
        <authorList>
            <person name="Probst A.J."/>
            <person name="Ladd B."/>
            <person name="Jarett J.K."/>
            <person name="Geller-Mcgrath D.E."/>
            <person name="Sieber C.M.K."/>
            <person name="Emerson J.B."/>
            <person name="Anantharaman K."/>
            <person name="Thomas B.C."/>
            <person name="Malmstrom R."/>
            <person name="Stieglmeier M."/>
            <person name="Klingl A."/>
            <person name="Woyke T."/>
            <person name="Ryan C.M."/>
            <person name="Banfield J.F."/>
        </authorList>
    </citation>
    <scope>NUCLEOTIDE SEQUENCE [LARGE SCALE GENOMIC DNA]</scope>
</reference>
<evidence type="ECO:0000256" key="3">
    <source>
        <dbReference type="ARBA" id="ARBA00022777"/>
    </source>
</evidence>
<keyword evidence="4" id="KW-0067">ATP-binding</keyword>
<evidence type="ECO:0000256" key="4">
    <source>
        <dbReference type="ARBA" id="ARBA00022840"/>
    </source>
</evidence>
<dbReference type="PANTHER" id="PTHR43289:SF6">
    <property type="entry name" value="SERINE_THREONINE-PROTEIN KINASE NEKL-3"/>
    <property type="match status" value="1"/>
</dbReference>
<dbReference type="Gene3D" id="1.10.510.10">
    <property type="entry name" value="Transferase(Phosphotransferase) domain 1"/>
    <property type="match status" value="2"/>
</dbReference>
<name>A0A2M7XB33_9BACT</name>
<dbReference type="InterPro" id="IPR011009">
    <property type="entry name" value="Kinase-like_dom_sf"/>
</dbReference>
<dbReference type="Proteomes" id="UP000229385">
    <property type="component" value="Unassembled WGS sequence"/>
</dbReference>
<accession>A0A2M7XB33</accession>